<evidence type="ECO:0000313" key="1">
    <source>
        <dbReference type="EMBL" id="PPQ73017.1"/>
    </source>
</evidence>
<dbReference type="InterPro" id="IPR052058">
    <property type="entry name" value="Alcohol_O-acetyltransferase"/>
</dbReference>
<dbReference type="AlphaFoldDB" id="A0A409W3B7"/>
<keyword evidence="2" id="KW-1185">Reference proteome</keyword>
<proteinExistence type="predicted"/>
<protein>
    <recommendedName>
        <fullName evidence="3">Condensation domain-containing protein</fullName>
    </recommendedName>
</protein>
<dbReference type="STRING" id="231916.A0A409W3B7"/>
<dbReference type="OrthoDB" id="3264185at2759"/>
<comment type="caution">
    <text evidence="1">The sequence shown here is derived from an EMBL/GenBank/DDBJ whole genome shotgun (WGS) entry which is preliminary data.</text>
</comment>
<dbReference type="Proteomes" id="UP000284706">
    <property type="component" value="Unassembled WGS sequence"/>
</dbReference>
<dbReference type="PANTHER" id="PTHR28037">
    <property type="entry name" value="ALCOHOL O-ACETYLTRANSFERASE 1-RELATED"/>
    <property type="match status" value="1"/>
</dbReference>
<reference evidence="1 2" key="1">
    <citation type="journal article" date="2018" name="Evol. Lett.">
        <title>Horizontal gene cluster transfer increased hallucinogenic mushroom diversity.</title>
        <authorList>
            <person name="Reynolds H.T."/>
            <person name="Vijayakumar V."/>
            <person name="Gluck-Thaler E."/>
            <person name="Korotkin H.B."/>
            <person name="Matheny P.B."/>
            <person name="Slot J.C."/>
        </authorList>
    </citation>
    <scope>NUCLEOTIDE SEQUENCE [LARGE SCALE GENOMIC DNA]</scope>
    <source>
        <strain evidence="1 2">SRW20</strain>
    </source>
</reference>
<organism evidence="1 2">
    <name type="scientific">Gymnopilus dilepis</name>
    <dbReference type="NCBI Taxonomy" id="231916"/>
    <lineage>
        <taxon>Eukaryota</taxon>
        <taxon>Fungi</taxon>
        <taxon>Dikarya</taxon>
        <taxon>Basidiomycota</taxon>
        <taxon>Agaricomycotina</taxon>
        <taxon>Agaricomycetes</taxon>
        <taxon>Agaricomycetidae</taxon>
        <taxon>Agaricales</taxon>
        <taxon>Agaricineae</taxon>
        <taxon>Hymenogastraceae</taxon>
        <taxon>Gymnopilus</taxon>
    </lineage>
</organism>
<dbReference type="InParanoid" id="A0A409W3B7"/>
<evidence type="ECO:0000313" key="2">
    <source>
        <dbReference type="Proteomes" id="UP000284706"/>
    </source>
</evidence>
<name>A0A409W3B7_9AGAR</name>
<evidence type="ECO:0008006" key="3">
    <source>
        <dbReference type="Google" id="ProtNLM"/>
    </source>
</evidence>
<dbReference type="EMBL" id="NHYE01005427">
    <property type="protein sequence ID" value="PPQ73017.1"/>
    <property type="molecule type" value="Genomic_DNA"/>
</dbReference>
<dbReference type="Gene3D" id="3.30.559.10">
    <property type="entry name" value="Chloramphenicol acetyltransferase-like domain"/>
    <property type="match status" value="1"/>
</dbReference>
<accession>A0A409W3B7</accession>
<dbReference type="InterPro" id="IPR023213">
    <property type="entry name" value="CAT-like_dom_sf"/>
</dbReference>
<sequence length="551" mass="62833">MLPLTESSWKCQDGSTSVFERPLGFLELGFYWDGVFERTADTLQHAEVEVDPEHFRQAVSPSNVVRVWTDLKLQYPLLGAQIEERNEDAIFFVVSEDHLRSCRTGEVTFQKISSEAEAMDIAERIIVHDKLLSETLLASICILERTDLPNRIHLLIHVAHCITDGMANITILKTFLDQLCKDSPPNPNIIQRLALSRACEDLAPQRKFSAAKRRWRWAISKVITTRRNPRLSGGHTLPRKITPRTAYIPAYSRSITSTFSLEESRDIILSCRKNGITFGNAFPILGQIALTRVLLRRYLRGEIDEEEWQFRKREPMSSAGPLNLRPFLDREWLEQGGLTNVSAVISFYFFYLPFMPLGSASNIRPGEEMPEFHSLLSKKRFLLRSKSMQAQAANYTKHPLFLELAEVRFPGRIQRAKSIGLQWRKEKRPPANLTQDLLSPVQEASSALVDCNGGSSMGNTDTLLPREYPLGGKREKKKPLVVLKSSTTKLHCRPKELYLGASTRNKQLHLWVSWDGNVYEDGLVKEWLDEVKRAADFYLGRPIDSPMQALL</sequence>
<gene>
    <name evidence="1" type="ORF">CVT26_014665</name>
</gene>
<dbReference type="PANTHER" id="PTHR28037:SF1">
    <property type="entry name" value="ALCOHOL O-ACETYLTRANSFERASE 1-RELATED"/>
    <property type="match status" value="1"/>
</dbReference>